<dbReference type="InterPro" id="IPR003346">
    <property type="entry name" value="Transposase_20"/>
</dbReference>
<dbReference type="AlphaFoldDB" id="A0A4U0YV33"/>
<feature type="domain" description="Transposase IS116/IS110/IS902 C-terminal" evidence="2">
    <location>
        <begin position="75"/>
        <end position="136"/>
    </location>
</feature>
<protein>
    <submittedName>
        <fullName evidence="3">IS110 family transposase</fullName>
    </submittedName>
</protein>
<name>A0A4U0YV33_9RHOB</name>
<proteinExistence type="predicted"/>
<organism evidence="3 4">
    <name type="scientific">Cereibacter changlensis</name>
    <dbReference type="NCBI Taxonomy" id="402884"/>
    <lineage>
        <taxon>Bacteria</taxon>
        <taxon>Pseudomonadati</taxon>
        <taxon>Pseudomonadota</taxon>
        <taxon>Alphaproteobacteria</taxon>
        <taxon>Rhodobacterales</taxon>
        <taxon>Paracoccaceae</taxon>
        <taxon>Cereibacter</taxon>
    </lineage>
</organism>
<reference evidence="3 4" key="1">
    <citation type="submission" date="2019-04" db="EMBL/GenBank/DDBJ databases">
        <title>Crypto-aerobic microbial life in anoxic (sulfidic) marine sediments.</title>
        <authorList>
            <person name="Bhattacharya S."/>
            <person name="Roy C."/>
            <person name="Mondal N."/>
            <person name="Sarkar J."/>
            <person name="Mandal S."/>
            <person name="Rameez M.J."/>
            <person name="Ghosh W."/>
        </authorList>
    </citation>
    <scope>NUCLEOTIDE SEQUENCE [LARGE SCALE GENOMIC DNA]</scope>
    <source>
        <strain evidence="3 4">SBBC</strain>
    </source>
</reference>
<dbReference type="PANTHER" id="PTHR33055:SF3">
    <property type="entry name" value="PUTATIVE TRANSPOSASE FOR IS117-RELATED"/>
    <property type="match status" value="1"/>
</dbReference>
<evidence type="ECO:0000256" key="1">
    <source>
        <dbReference type="SAM" id="Coils"/>
    </source>
</evidence>
<dbReference type="EMBL" id="SWAU01000598">
    <property type="protein sequence ID" value="TKA93874.1"/>
    <property type="molecule type" value="Genomic_DNA"/>
</dbReference>
<keyword evidence="1" id="KW-0175">Coiled coil</keyword>
<comment type="caution">
    <text evidence="3">The sequence shown here is derived from an EMBL/GenBank/DDBJ whole genome shotgun (WGS) entry which is preliminary data.</text>
</comment>
<dbReference type="Pfam" id="PF02371">
    <property type="entry name" value="Transposase_20"/>
    <property type="match status" value="1"/>
</dbReference>
<dbReference type="PANTHER" id="PTHR33055">
    <property type="entry name" value="TRANSPOSASE FOR INSERTION SEQUENCE ELEMENT IS1111A"/>
    <property type="match status" value="1"/>
</dbReference>
<sequence length="170" mass="18206">MKRLLRSGMRIPARYRGWKVWAKLKTQLGSTRDSLPNHAVAAISALINHAESLTEEVNHLERRILNWHRTNAASRRLAPMPGIGPITASVIAANVPDASLFRSARQITAWLGLTLRAHSSGGKDRRTGISKQGDGYTVSATSGASCGMVGVCGDLSPDLRGAQVNGLGRS</sequence>
<dbReference type="GO" id="GO:0006313">
    <property type="term" value="P:DNA transposition"/>
    <property type="evidence" value="ECO:0007669"/>
    <property type="project" value="InterPro"/>
</dbReference>
<dbReference type="InterPro" id="IPR047650">
    <property type="entry name" value="Transpos_IS110"/>
</dbReference>
<dbReference type="Proteomes" id="UP000306340">
    <property type="component" value="Unassembled WGS sequence"/>
</dbReference>
<dbReference type="GO" id="GO:0003677">
    <property type="term" value="F:DNA binding"/>
    <property type="evidence" value="ECO:0007669"/>
    <property type="project" value="InterPro"/>
</dbReference>
<evidence type="ECO:0000313" key="3">
    <source>
        <dbReference type="EMBL" id="TKA93874.1"/>
    </source>
</evidence>
<evidence type="ECO:0000259" key="2">
    <source>
        <dbReference type="Pfam" id="PF02371"/>
    </source>
</evidence>
<accession>A0A4U0YV33</accession>
<feature type="coiled-coil region" evidence="1">
    <location>
        <begin position="43"/>
        <end position="70"/>
    </location>
</feature>
<gene>
    <name evidence="3" type="ORF">FAZ78_25500</name>
</gene>
<evidence type="ECO:0000313" key="4">
    <source>
        <dbReference type="Proteomes" id="UP000306340"/>
    </source>
</evidence>
<dbReference type="GO" id="GO:0004803">
    <property type="term" value="F:transposase activity"/>
    <property type="evidence" value="ECO:0007669"/>
    <property type="project" value="InterPro"/>
</dbReference>